<sequence>MNAHLFAPELVLLAGCLLAFCMTMTESRTQTLRLVVLCVGAAFAVASFASLFAKGTLFYGAYKVDLFSQLVKCVMSAGFTLMLLFGADTKGISVRMRPEYYFFLLSSLLGLTLLSSSVELITLFIALELSSYSLYLLVPMRTPSDNMRAPMEAAIKYLLFGVTASGIMLFGMSWIFGIAGSTYLEQILPAMRSALSHADSPHAFGAQAAALVGLLMLFCGMFFKLAVFPFHFWAPDVYQGASNDTTAFIASIPKIVAVAVLARFCSLAFPGEGHIALLLTGLSIASMFYGNLTALVQTDVKRMLGFSGIAHAGYILMGMATMQGWGIATSLYYATGYLFMMLAAFLVLCTVSPDGKNLTVSDLNGLSRRSPMLAFVLGVSMFALAGIPPFVGFMGKFLLLTGAWRAGHTALVIIAAINTAIGIYYYLQVVRAAYTEAAPHNAEAIIPHAGARMAGICLVGLLLALGIAPESMIRLATEAVLAAW</sequence>
<dbReference type="AlphaFoldDB" id="A0A4P7ULT7"/>
<dbReference type="EMBL" id="CP036295">
    <property type="protein sequence ID" value="QCC85898.1"/>
    <property type="molecule type" value="Genomic_DNA"/>
</dbReference>
<evidence type="ECO:0000259" key="7">
    <source>
        <dbReference type="Pfam" id="PF00361"/>
    </source>
</evidence>
<dbReference type="InterPro" id="IPR010096">
    <property type="entry name" value="NADH-Q_OxRdtase_suN/2"/>
</dbReference>
<reference evidence="8 9" key="1">
    <citation type="submission" date="2019-02" db="EMBL/GenBank/DDBJ databases">
        <title>Complete Genome Sequence of Desulfovibrio desulfuricans IC1, a Sulfonate Utilizing Anaerobe.</title>
        <authorList>
            <person name="Day L.A."/>
            <person name="De Leon K.B."/>
            <person name="Wall J.D."/>
        </authorList>
    </citation>
    <scope>NUCLEOTIDE SEQUENCE [LARGE SCALE GENOMIC DNA]</scope>
    <source>
        <strain evidence="8 9">IC1</strain>
    </source>
</reference>
<keyword evidence="5" id="KW-0813">Transport</keyword>
<dbReference type="InterPro" id="IPR001750">
    <property type="entry name" value="ND/Mrp_TM"/>
</dbReference>
<evidence type="ECO:0000256" key="4">
    <source>
        <dbReference type="ARBA" id="ARBA00023136"/>
    </source>
</evidence>
<keyword evidence="5" id="KW-0874">Quinone</keyword>
<dbReference type="GO" id="GO:0050136">
    <property type="term" value="F:NADH dehydrogenase (quinone) (non-electrogenic) activity"/>
    <property type="evidence" value="ECO:0007669"/>
    <property type="project" value="UniProtKB-UniRule"/>
</dbReference>
<dbReference type="GO" id="GO:0042773">
    <property type="term" value="P:ATP synthesis coupled electron transport"/>
    <property type="evidence" value="ECO:0007669"/>
    <property type="project" value="InterPro"/>
</dbReference>
<keyword evidence="5" id="KW-1003">Cell membrane</keyword>
<comment type="subcellular location">
    <subcellularLocation>
        <location evidence="5">Cell membrane</location>
        <topology evidence="5">Multi-pass membrane protein</topology>
    </subcellularLocation>
    <subcellularLocation>
        <location evidence="1">Endomembrane system</location>
        <topology evidence="1">Multi-pass membrane protein</topology>
    </subcellularLocation>
    <subcellularLocation>
        <location evidence="6">Membrane</location>
        <topology evidence="6">Multi-pass membrane protein</topology>
    </subcellularLocation>
</comment>
<dbReference type="GO" id="GO:0048038">
    <property type="term" value="F:quinone binding"/>
    <property type="evidence" value="ECO:0007669"/>
    <property type="project" value="UniProtKB-KW"/>
</dbReference>
<accession>A0A4P7ULT7</accession>
<dbReference type="GO" id="GO:0005886">
    <property type="term" value="C:plasma membrane"/>
    <property type="evidence" value="ECO:0007669"/>
    <property type="project" value="UniProtKB-SubCell"/>
</dbReference>
<feature type="transmembrane region" description="Helical" evidence="5">
    <location>
        <begin position="120"/>
        <end position="138"/>
    </location>
</feature>
<feature type="transmembrane region" description="Helical" evidence="5">
    <location>
        <begin position="372"/>
        <end position="394"/>
    </location>
</feature>
<evidence type="ECO:0000313" key="9">
    <source>
        <dbReference type="Proteomes" id="UP000297065"/>
    </source>
</evidence>
<evidence type="ECO:0000256" key="6">
    <source>
        <dbReference type="RuleBase" id="RU000320"/>
    </source>
</evidence>
<feature type="transmembrane region" description="Helical" evidence="5">
    <location>
        <begin position="6"/>
        <end position="25"/>
    </location>
</feature>
<keyword evidence="4 5" id="KW-0472">Membrane</keyword>
<feature type="transmembrane region" description="Helical" evidence="5">
    <location>
        <begin position="248"/>
        <end position="269"/>
    </location>
</feature>
<feature type="transmembrane region" description="Helical" evidence="5">
    <location>
        <begin position="275"/>
        <end position="296"/>
    </location>
</feature>
<feature type="transmembrane region" description="Helical" evidence="5">
    <location>
        <begin position="406"/>
        <end position="427"/>
    </location>
</feature>
<evidence type="ECO:0000313" key="8">
    <source>
        <dbReference type="EMBL" id="QCC85898.1"/>
    </source>
</evidence>
<feature type="transmembrane region" description="Helical" evidence="5">
    <location>
        <begin position="32"/>
        <end position="54"/>
    </location>
</feature>
<evidence type="ECO:0000256" key="1">
    <source>
        <dbReference type="ARBA" id="ARBA00004127"/>
    </source>
</evidence>
<organism evidence="8 9">
    <name type="scientific">Desulfovibrio desulfuricans</name>
    <dbReference type="NCBI Taxonomy" id="876"/>
    <lineage>
        <taxon>Bacteria</taxon>
        <taxon>Pseudomonadati</taxon>
        <taxon>Thermodesulfobacteriota</taxon>
        <taxon>Desulfovibrionia</taxon>
        <taxon>Desulfovibrionales</taxon>
        <taxon>Desulfovibrionaceae</taxon>
        <taxon>Desulfovibrio</taxon>
    </lineage>
</organism>
<name>A0A4P7ULT7_DESDE</name>
<evidence type="ECO:0000256" key="5">
    <source>
        <dbReference type="HAMAP-Rule" id="MF_00445"/>
    </source>
</evidence>
<feature type="transmembrane region" description="Helical" evidence="5">
    <location>
        <begin position="158"/>
        <end position="184"/>
    </location>
</feature>
<feature type="domain" description="NADH:quinone oxidoreductase/Mrp antiporter transmembrane" evidence="7">
    <location>
        <begin position="118"/>
        <end position="421"/>
    </location>
</feature>
<dbReference type="PANTHER" id="PTHR22773">
    <property type="entry name" value="NADH DEHYDROGENASE"/>
    <property type="match status" value="1"/>
</dbReference>
<keyword evidence="5" id="KW-1278">Translocase</keyword>
<evidence type="ECO:0000256" key="3">
    <source>
        <dbReference type="ARBA" id="ARBA00022989"/>
    </source>
</evidence>
<keyword evidence="5" id="KW-0520">NAD</keyword>
<feature type="transmembrane region" description="Helical" evidence="5">
    <location>
        <begin position="331"/>
        <end position="351"/>
    </location>
</feature>
<keyword evidence="5" id="KW-0830">Ubiquinone</keyword>
<keyword evidence="3 5" id="KW-1133">Transmembrane helix</keyword>
<evidence type="ECO:0000256" key="2">
    <source>
        <dbReference type="ARBA" id="ARBA00022692"/>
    </source>
</evidence>
<feature type="transmembrane region" description="Helical" evidence="5">
    <location>
        <begin position="303"/>
        <end position="325"/>
    </location>
</feature>
<keyword evidence="2 5" id="KW-0812">Transmembrane</keyword>
<feature type="transmembrane region" description="Helical" evidence="5">
    <location>
        <begin position="66"/>
        <end position="86"/>
    </location>
</feature>
<protein>
    <recommendedName>
        <fullName evidence="5">NADH-quinone oxidoreductase subunit N</fullName>
        <ecNumber evidence="5">7.1.1.-</ecNumber>
    </recommendedName>
    <alternativeName>
        <fullName evidence="5">NADH dehydrogenase I subunit N</fullName>
    </alternativeName>
    <alternativeName>
        <fullName evidence="5">NDH-1 subunit N</fullName>
    </alternativeName>
</protein>
<dbReference type="HAMAP" id="MF_00445">
    <property type="entry name" value="NDH1_NuoN_1"/>
    <property type="match status" value="1"/>
</dbReference>
<comment type="similarity">
    <text evidence="5">Belongs to the complex I subunit 2 family.</text>
</comment>
<feature type="transmembrane region" description="Helical" evidence="5">
    <location>
        <begin position="448"/>
        <end position="468"/>
    </location>
</feature>
<feature type="transmembrane region" description="Helical" evidence="5">
    <location>
        <begin position="98"/>
        <end position="114"/>
    </location>
</feature>
<dbReference type="NCBIfam" id="TIGR01770">
    <property type="entry name" value="NDH_I_N"/>
    <property type="match status" value="1"/>
</dbReference>
<feature type="transmembrane region" description="Helical" evidence="5">
    <location>
        <begin position="204"/>
        <end position="227"/>
    </location>
</feature>
<dbReference type="GO" id="GO:0008137">
    <property type="term" value="F:NADH dehydrogenase (ubiquinone) activity"/>
    <property type="evidence" value="ECO:0007669"/>
    <property type="project" value="InterPro"/>
</dbReference>
<comment type="function">
    <text evidence="5">NDH-1 shuttles electrons from NADH, via FMN and iron-sulfur (Fe-S) centers, to quinones in the respiratory chain. The immediate electron acceptor for the enzyme in this species is believed to be ubiquinone. Couples the redox reaction to proton translocation (for every two electrons transferred, four hydrogen ions are translocated across the cytoplasmic membrane), and thus conserves the redox energy in a proton gradient.</text>
</comment>
<dbReference type="EC" id="7.1.1.-" evidence="5"/>
<proteinExistence type="inferred from homology"/>
<dbReference type="RefSeq" id="WP_136400028.1">
    <property type="nucleotide sequence ID" value="NZ_CP036295.1"/>
</dbReference>
<comment type="subunit">
    <text evidence="5">NDH-1 is composed of 14 different subunits. Subunits NuoA, H, J, K, L, M, N constitute the membrane sector of the complex.</text>
</comment>
<gene>
    <name evidence="5" type="primary">nuoN</name>
    <name evidence="8" type="ORF">DDIC_08430</name>
</gene>
<dbReference type="Pfam" id="PF00361">
    <property type="entry name" value="Proton_antipo_M"/>
    <property type="match status" value="1"/>
</dbReference>
<comment type="catalytic activity">
    <reaction evidence="5">
        <text>a quinone + NADH + 5 H(+)(in) = a quinol + NAD(+) + 4 H(+)(out)</text>
        <dbReference type="Rhea" id="RHEA:57888"/>
        <dbReference type="ChEBI" id="CHEBI:15378"/>
        <dbReference type="ChEBI" id="CHEBI:24646"/>
        <dbReference type="ChEBI" id="CHEBI:57540"/>
        <dbReference type="ChEBI" id="CHEBI:57945"/>
        <dbReference type="ChEBI" id="CHEBI:132124"/>
    </reaction>
</comment>
<dbReference type="Proteomes" id="UP000297065">
    <property type="component" value="Chromosome"/>
</dbReference>
<dbReference type="OrthoDB" id="9805769at2"/>
<dbReference type="GO" id="GO:0012505">
    <property type="term" value="C:endomembrane system"/>
    <property type="evidence" value="ECO:0007669"/>
    <property type="project" value="UniProtKB-SubCell"/>
</dbReference>